<keyword evidence="3" id="KW-1185">Reference proteome</keyword>
<protein>
    <submittedName>
        <fullName evidence="2">Uncharacterized protein</fullName>
    </submittedName>
</protein>
<evidence type="ECO:0000313" key="3">
    <source>
        <dbReference type="Proteomes" id="UP001066276"/>
    </source>
</evidence>
<gene>
    <name evidence="2" type="ORF">NDU88_000415</name>
</gene>
<accession>A0AAV7VTE6</accession>
<sequence length="109" mass="11983">MHDEKVKQALRLLQEARRLDLLEKSMCAETQHMRRAAAGVAVAVIDCPLLGPRAKTAHRLDISFKAKHVLGVEMTLQMLCLVHSGRGQGDDESIQDPPNEFGFPNVGAP</sequence>
<evidence type="ECO:0000313" key="2">
    <source>
        <dbReference type="EMBL" id="KAJ1204980.1"/>
    </source>
</evidence>
<reference evidence="2" key="1">
    <citation type="journal article" date="2022" name="bioRxiv">
        <title>Sequencing and chromosome-scale assembly of the giantPleurodeles waltlgenome.</title>
        <authorList>
            <person name="Brown T."/>
            <person name="Elewa A."/>
            <person name="Iarovenko S."/>
            <person name="Subramanian E."/>
            <person name="Araus A.J."/>
            <person name="Petzold A."/>
            <person name="Susuki M."/>
            <person name="Suzuki K.-i.T."/>
            <person name="Hayashi T."/>
            <person name="Toyoda A."/>
            <person name="Oliveira C."/>
            <person name="Osipova E."/>
            <person name="Leigh N.D."/>
            <person name="Simon A."/>
            <person name="Yun M.H."/>
        </authorList>
    </citation>
    <scope>NUCLEOTIDE SEQUENCE</scope>
    <source>
        <strain evidence="2">20211129_DDA</strain>
        <tissue evidence="2">Liver</tissue>
    </source>
</reference>
<comment type="caution">
    <text evidence="2">The sequence shown here is derived from an EMBL/GenBank/DDBJ whole genome shotgun (WGS) entry which is preliminary data.</text>
</comment>
<dbReference type="EMBL" id="JANPWB010000002">
    <property type="protein sequence ID" value="KAJ1204980.1"/>
    <property type="molecule type" value="Genomic_DNA"/>
</dbReference>
<dbReference type="AlphaFoldDB" id="A0AAV7VTE6"/>
<organism evidence="2 3">
    <name type="scientific">Pleurodeles waltl</name>
    <name type="common">Iberian ribbed newt</name>
    <dbReference type="NCBI Taxonomy" id="8319"/>
    <lineage>
        <taxon>Eukaryota</taxon>
        <taxon>Metazoa</taxon>
        <taxon>Chordata</taxon>
        <taxon>Craniata</taxon>
        <taxon>Vertebrata</taxon>
        <taxon>Euteleostomi</taxon>
        <taxon>Amphibia</taxon>
        <taxon>Batrachia</taxon>
        <taxon>Caudata</taxon>
        <taxon>Salamandroidea</taxon>
        <taxon>Salamandridae</taxon>
        <taxon>Pleurodelinae</taxon>
        <taxon>Pleurodeles</taxon>
    </lineage>
</organism>
<feature type="region of interest" description="Disordered" evidence="1">
    <location>
        <begin position="86"/>
        <end position="109"/>
    </location>
</feature>
<proteinExistence type="predicted"/>
<name>A0AAV7VTE6_PLEWA</name>
<dbReference type="Proteomes" id="UP001066276">
    <property type="component" value="Chromosome 1_2"/>
</dbReference>
<evidence type="ECO:0000256" key="1">
    <source>
        <dbReference type="SAM" id="MobiDB-lite"/>
    </source>
</evidence>